<accession>A0A642EVE5</accession>
<evidence type="ECO:0000313" key="2">
    <source>
        <dbReference type="EMBL" id="KAA4746360.1"/>
    </source>
</evidence>
<evidence type="ECO:0000313" key="3">
    <source>
        <dbReference type="Proteomes" id="UP000479773"/>
    </source>
</evidence>
<keyword evidence="1" id="KW-0175">Coiled coil</keyword>
<gene>
    <name evidence="2" type="ORF">F3B44_24660</name>
</gene>
<dbReference type="AlphaFoldDB" id="A0A642EVE5"/>
<comment type="caution">
    <text evidence="2">The sequence shown here is derived from an EMBL/GenBank/DDBJ whole genome shotgun (WGS) entry which is preliminary data.</text>
</comment>
<dbReference type="EMBL" id="VWEQ01000096">
    <property type="protein sequence ID" value="KAA4746360.1"/>
    <property type="molecule type" value="Genomic_DNA"/>
</dbReference>
<organism evidence="2 3">
    <name type="scientific">Bacteroides fragilis</name>
    <dbReference type="NCBI Taxonomy" id="817"/>
    <lineage>
        <taxon>Bacteria</taxon>
        <taxon>Pseudomonadati</taxon>
        <taxon>Bacteroidota</taxon>
        <taxon>Bacteroidia</taxon>
        <taxon>Bacteroidales</taxon>
        <taxon>Bacteroidaceae</taxon>
        <taxon>Bacteroides</taxon>
    </lineage>
</organism>
<sequence>METSKIPVPEDVLEKIKAYCLEAGQPVENWVATTWRFLEKNDIDIYNETCEPTLAGSSDVEEERAQLIQLCELMSEFLRKQKQRQAHLPDPEALQKAEADIAKLKEHIKEYKQQLDEYHKKHVAFVYEIMKWQNKYNDRDKQYHCTLFDLNEKMRLLEKAKAELKRCKGLFATANEEVLKELGI</sequence>
<dbReference type="Proteomes" id="UP000479773">
    <property type="component" value="Unassembled WGS sequence"/>
</dbReference>
<reference evidence="2 3" key="1">
    <citation type="journal article" date="2019" name="Nat. Med.">
        <title>A library of human gut bacterial isolates paired with longitudinal multiomics data enables mechanistic microbiome research.</title>
        <authorList>
            <person name="Poyet M."/>
            <person name="Groussin M."/>
            <person name="Gibbons S.M."/>
            <person name="Avila-Pacheco J."/>
            <person name="Jiang X."/>
            <person name="Kearney S.M."/>
            <person name="Perrotta A.R."/>
            <person name="Berdy B."/>
            <person name="Zhao S."/>
            <person name="Lieberman T.D."/>
            <person name="Swanson P.K."/>
            <person name="Smith M."/>
            <person name="Roesemann S."/>
            <person name="Alexander J.E."/>
            <person name="Rich S.A."/>
            <person name="Livny J."/>
            <person name="Vlamakis H."/>
            <person name="Clish C."/>
            <person name="Bullock K."/>
            <person name="Deik A."/>
            <person name="Scott J."/>
            <person name="Pierce K.A."/>
            <person name="Xavier R.J."/>
            <person name="Alm E.J."/>
        </authorList>
    </citation>
    <scope>NUCLEOTIDE SEQUENCE [LARGE SCALE GENOMIC DNA]</scope>
    <source>
        <strain evidence="2 3">BIOML-A106</strain>
    </source>
</reference>
<protein>
    <submittedName>
        <fullName evidence="2">Uncharacterized protein</fullName>
    </submittedName>
</protein>
<feature type="coiled-coil region" evidence="1">
    <location>
        <begin position="147"/>
        <end position="177"/>
    </location>
</feature>
<feature type="coiled-coil region" evidence="1">
    <location>
        <begin position="94"/>
        <end position="121"/>
    </location>
</feature>
<proteinExistence type="predicted"/>
<name>A0A642EVE5_BACFG</name>
<evidence type="ECO:0000256" key="1">
    <source>
        <dbReference type="SAM" id="Coils"/>
    </source>
</evidence>